<dbReference type="PRINTS" id="PR00080">
    <property type="entry name" value="SDRFAMILY"/>
</dbReference>
<evidence type="ECO:0000256" key="2">
    <source>
        <dbReference type="ARBA" id="ARBA00023002"/>
    </source>
</evidence>
<dbReference type="Pfam" id="PF13561">
    <property type="entry name" value="adh_short_C2"/>
    <property type="match status" value="1"/>
</dbReference>
<dbReference type="InterPro" id="IPR036291">
    <property type="entry name" value="NAD(P)-bd_dom_sf"/>
</dbReference>
<feature type="domain" description="Ketoreductase" evidence="3">
    <location>
        <begin position="8"/>
        <end position="190"/>
    </location>
</feature>
<dbReference type="RefSeq" id="WP_185717121.1">
    <property type="nucleotide sequence ID" value="NZ_BAAAWI010000001.1"/>
</dbReference>
<dbReference type="PROSITE" id="PS00061">
    <property type="entry name" value="ADH_SHORT"/>
    <property type="match status" value="1"/>
</dbReference>
<comment type="similarity">
    <text evidence="1">Belongs to the short-chain dehydrogenases/reductases (SDR) family.</text>
</comment>
<dbReference type="AlphaFoldDB" id="A0A7G7MC48"/>
<name>A0A7G7MC48_9PSEU</name>
<accession>A0A7G7MC48</accession>
<dbReference type="CDD" id="cd05233">
    <property type="entry name" value="SDR_c"/>
    <property type="match status" value="1"/>
</dbReference>
<dbReference type="FunFam" id="3.40.50.720:FF:000084">
    <property type="entry name" value="Short-chain dehydrogenase reductase"/>
    <property type="match status" value="1"/>
</dbReference>
<dbReference type="Gene3D" id="3.40.50.720">
    <property type="entry name" value="NAD(P)-binding Rossmann-like Domain"/>
    <property type="match status" value="1"/>
</dbReference>
<gene>
    <name evidence="4" type="ORF">H6H00_19180</name>
</gene>
<dbReference type="KEGG" id="ppel:H6H00_19180"/>
<evidence type="ECO:0000256" key="1">
    <source>
        <dbReference type="ARBA" id="ARBA00006484"/>
    </source>
</evidence>
<dbReference type="SUPFAM" id="SSF51735">
    <property type="entry name" value="NAD(P)-binding Rossmann-fold domains"/>
    <property type="match status" value="1"/>
</dbReference>
<dbReference type="SMART" id="SM00822">
    <property type="entry name" value="PKS_KR"/>
    <property type="match status" value="1"/>
</dbReference>
<protein>
    <submittedName>
        <fullName evidence="4">SDR family oxidoreductase</fullName>
    </submittedName>
</protein>
<keyword evidence="5" id="KW-1185">Reference proteome</keyword>
<dbReference type="InterPro" id="IPR050259">
    <property type="entry name" value="SDR"/>
</dbReference>
<dbReference type="PANTHER" id="PTHR42879">
    <property type="entry name" value="3-OXOACYL-(ACYL-CARRIER-PROTEIN) REDUCTASE"/>
    <property type="match status" value="1"/>
</dbReference>
<evidence type="ECO:0000313" key="4">
    <source>
        <dbReference type="EMBL" id="QNG50359.1"/>
    </source>
</evidence>
<organism evidence="4 5">
    <name type="scientific">Pseudonocardia petroleophila</name>
    <dbReference type="NCBI Taxonomy" id="37331"/>
    <lineage>
        <taxon>Bacteria</taxon>
        <taxon>Bacillati</taxon>
        <taxon>Actinomycetota</taxon>
        <taxon>Actinomycetes</taxon>
        <taxon>Pseudonocardiales</taxon>
        <taxon>Pseudonocardiaceae</taxon>
        <taxon>Pseudonocardia</taxon>
    </lineage>
</organism>
<evidence type="ECO:0000313" key="5">
    <source>
        <dbReference type="Proteomes" id="UP000515728"/>
    </source>
</evidence>
<sequence length="250" mass="25283">MDLGLDGRAALVTGGARGIGYAISALLVAEGASVAVADVDAEGAREAAAKLGAAGGTVVAITGDVSDHASAAAMVAEAERAIGPLDVLVNNAGMWIVKPFTETGPQDWAREFGVNTHGVLNMTHAALPGMIARGRGSVVTITSEAARVGEPRTAVYSAAKAAVIGFSKALAKEVGRHGVRVNCVALGTTRTPQAEASFAPELWDRIAKAYPLGRTGEPEDAAAAVAFLAGDRASWVTGQTYGVNGGYAMP</sequence>
<reference evidence="4 5" key="1">
    <citation type="submission" date="2020-08" db="EMBL/GenBank/DDBJ databases">
        <authorList>
            <person name="Mo P."/>
        </authorList>
    </citation>
    <scope>NUCLEOTIDE SEQUENCE [LARGE SCALE GENOMIC DNA]</scope>
    <source>
        <strain evidence="4 5">CGMCC 4.1532</strain>
    </source>
</reference>
<proteinExistence type="inferred from homology"/>
<dbReference type="PRINTS" id="PR00081">
    <property type="entry name" value="GDHRDH"/>
</dbReference>
<evidence type="ECO:0000259" key="3">
    <source>
        <dbReference type="SMART" id="SM00822"/>
    </source>
</evidence>
<keyword evidence="2" id="KW-0560">Oxidoreductase</keyword>
<dbReference type="GO" id="GO:0016491">
    <property type="term" value="F:oxidoreductase activity"/>
    <property type="evidence" value="ECO:0007669"/>
    <property type="project" value="UniProtKB-KW"/>
</dbReference>
<dbReference type="GO" id="GO:0032787">
    <property type="term" value="P:monocarboxylic acid metabolic process"/>
    <property type="evidence" value="ECO:0007669"/>
    <property type="project" value="UniProtKB-ARBA"/>
</dbReference>
<dbReference type="EMBL" id="CP060131">
    <property type="protein sequence ID" value="QNG50359.1"/>
    <property type="molecule type" value="Genomic_DNA"/>
</dbReference>
<dbReference type="InterPro" id="IPR057326">
    <property type="entry name" value="KR_dom"/>
</dbReference>
<dbReference type="NCBIfam" id="NF005559">
    <property type="entry name" value="PRK07231.1"/>
    <property type="match status" value="1"/>
</dbReference>
<dbReference type="Proteomes" id="UP000515728">
    <property type="component" value="Chromosome"/>
</dbReference>
<dbReference type="InterPro" id="IPR002347">
    <property type="entry name" value="SDR_fam"/>
</dbReference>
<dbReference type="InterPro" id="IPR020904">
    <property type="entry name" value="Sc_DH/Rdtase_CS"/>
</dbReference>
<dbReference type="PANTHER" id="PTHR42879:SF2">
    <property type="entry name" value="3-OXOACYL-[ACYL-CARRIER-PROTEIN] REDUCTASE FABG"/>
    <property type="match status" value="1"/>
</dbReference>